<organism evidence="11 12">
    <name type="scientific">Tetranychus urticae</name>
    <name type="common">Two-spotted spider mite</name>
    <dbReference type="NCBI Taxonomy" id="32264"/>
    <lineage>
        <taxon>Eukaryota</taxon>
        <taxon>Metazoa</taxon>
        <taxon>Ecdysozoa</taxon>
        <taxon>Arthropoda</taxon>
        <taxon>Chelicerata</taxon>
        <taxon>Arachnida</taxon>
        <taxon>Acari</taxon>
        <taxon>Acariformes</taxon>
        <taxon>Trombidiformes</taxon>
        <taxon>Prostigmata</taxon>
        <taxon>Eleutherengona</taxon>
        <taxon>Raphignathae</taxon>
        <taxon>Tetranychoidea</taxon>
        <taxon>Tetranychidae</taxon>
        <taxon>Tetranychus</taxon>
    </lineage>
</organism>
<feature type="domain" description="LIM zinc-binding" evidence="10">
    <location>
        <begin position="3"/>
        <end position="65"/>
    </location>
</feature>
<keyword evidence="6 8" id="KW-0440">LIM domain</keyword>
<dbReference type="Gene3D" id="2.10.110.10">
    <property type="entry name" value="Cysteine Rich Protein"/>
    <property type="match status" value="2"/>
</dbReference>
<dbReference type="GO" id="GO:0008307">
    <property type="term" value="F:structural constituent of muscle"/>
    <property type="evidence" value="ECO:0007669"/>
    <property type="project" value="TreeGrafter"/>
</dbReference>
<dbReference type="GO" id="GO:0007517">
    <property type="term" value="P:muscle organ development"/>
    <property type="evidence" value="ECO:0007669"/>
    <property type="project" value="UniProtKB-KW"/>
</dbReference>
<dbReference type="PANTHER" id="PTHR24215">
    <property type="entry name" value="RHO-GTPASE-ACTIVATING PROTEIN LRG1"/>
    <property type="match status" value="1"/>
</dbReference>
<dbReference type="InterPro" id="IPR001781">
    <property type="entry name" value="Znf_LIM"/>
</dbReference>
<keyword evidence="7" id="KW-0539">Nucleus</keyword>
<dbReference type="EnsemblMetazoa" id="tetur19g03060.1">
    <property type="protein sequence ID" value="tetur19g03060.1"/>
    <property type="gene ID" value="tetur19g03060"/>
</dbReference>
<dbReference type="PANTHER" id="PTHR24215:SF35">
    <property type="entry name" value="MUSCLE LIM PROTEIN MLP84B"/>
    <property type="match status" value="1"/>
</dbReference>
<proteinExistence type="predicted"/>
<dbReference type="CDD" id="cd09326">
    <property type="entry name" value="LIM_CRP_like"/>
    <property type="match status" value="2"/>
</dbReference>
<evidence type="ECO:0000313" key="12">
    <source>
        <dbReference type="Proteomes" id="UP000015104"/>
    </source>
</evidence>
<evidence type="ECO:0000313" key="11">
    <source>
        <dbReference type="EnsemblMetazoa" id="tetur19g03060.1"/>
    </source>
</evidence>
<dbReference type="Pfam" id="PF00412">
    <property type="entry name" value="LIM"/>
    <property type="match status" value="2"/>
</dbReference>
<evidence type="ECO:0000256" key="4">
    <source>
        <dbReference type="ARBA" id="ARBA00022737"/>
    </source>
</evidence>
<gene>
    <name evidence="11" type="primary">107366829</name>
</gene>
<evidence type="ECO:0000259" key="10">
    <source>
        <dbReference type="PROSITE" id="PS50023"/>
    </source>
</evidence>
<accession>T1KSG5</accession>
<dbReference type="GO" id="GO:0042805">
    <property type="term" value="F:actinin binding"/>
    <property type="evidence" value="ECO:0007669"/>
    <property type="project" value="TreeGrafter"/>
</dbReference>
<dbReference type="SUPFAM" id="SSF57716">
    <property type="entry name" value="Glucocorticoid receptor-like (DNA-binding domain)"/>
    <property type="match status" value="4"/>
</dbReference>
<keyword evidence="3 8" id="KW-0479">Metal-binding</keyword>
<reference evidence="12" key="1">
    <citation type="submission" date="2011-08" db="EMBL/GenBank/DDBJ databases">
        <authorList>
            <person name="Rombauts S."/>
        </authorList>
    </citation>
    <scope>NUCLEOTIDE SEQUENCE</scope>
    <source>
        <strain evidence="12">London</strain>
    </source>
</reference>
<name>T1KSG5_TETUR</name>
<feature type="compositionally biased region" description="Basic and acidic residues" evidence="9">
    <location>
        <begin position="100"/>
        <end position="112"/>
    </location>
</feature>
<dbReference type="SMART" id="SM00132">
    <property type="entry name" value="LIM"/>
    <property type="match status" value="2"/>
</dbReference>
<keyword evidence="12" id="KW-1185">Reference proteome</keyword>
<dbReference type="GO" id="GO:0030018">
    <property type="term" value="C:Z disc"/>
    <property type="evidence" value="ECO:0007669"/>
    <property type="project" value="TreeGrafter"/>
</dbReference>
<dbReference type="FunFam" id="2.10.110.10:FF:000001">
    <property type="entry name" value="Cysteine and glycine-rich protein 1"/>
    <property type="match status" value="2"/>
</dbReference>
<evidence type="ECO:0000256" key="9">
    <source>
        <dbReference type="SAM" id="MobiDB-lite"/>
    </source>
</evidence>
<dbReference type="eggNOG" id="KOG1700">
    <property type="taxonomic scope" value="Eukaryota"/>
</dbReference>
<comment type="subcellular location">
    <subcellularLocation>
        <location evidence="1">Nucleus</location>
    </subcellularLocation>
</comment>
<dbReference type="OrthoDB" id="1679758at2759"/>
<feature type="domain" description="LIM zinc-binding" evidence="10">
    <location>
        <begin position="146"/>
        <end position="207"/>
    </location>
</feature>
<dbReference type="EMBL" id="CAEY01000425">
    <property type="status" value="NOT_ANNOTATED_CDS"/>
    <property type="molecule type" value="Genomic_DNA"/>
</dbReference>
<dbReference type="GO" id="GO:0060537">
    <property type="term" value="P:muscle tissue development"/>
    <property type="evidence" value="ECO:0007669"/>
    <property type="project" value="TreeGrafter"/>
</dbReference>
<dbReference type="OMA" id="NYVAHEQ"/>
<evidence type="ECO:0000256" key="8">
    <source>
        <dbReference type="PROSITE-ProRule" id="PRU00125"/>
    </source>
</evidence>
<reference evidence="11" key="2">
    <citation type="submission" date="2015-06" db="UniProtKB">
        <authorList>
            <consortium name="EnsemblMetazoa"/>
        </authorList>
    </citation>
    <scope>IDENTIFICATION</scope>
</reference>
<dbReference type="GO" id="GO:0045214">
    <property type="term" value="P:sarcomere organization"/>
    <property type="evidence" value="ECO:0007669"/>
    <property type="project" value="TreeGrafter"/>
</dbReference>
<keyword evidence="4" id="KW-0677">Repeat</keyword>
<evidence type="ECO:0000256" key="3">
    <source>
        <dbReference type="ARBA" id="ARBA00022723"/>
    </source>
</evidence>
<evidence type="ECO:0000256" key="5">
    <source>
        <dbReference type="ARBA" id="ARBA00022833"/>
    </source>
</evidence>
<keyword evidence="2" id="KW-0517">Myogenesis</keyword>
<evidence type="ECO:0000256" key="2">
    <source>
        <dbReference type="ARBA" id="ARBA00022541"/>
    </source>
</evidence>
<feature type="region of interest" description="Disordered" evidence="9">
    <location>
        <begin position="79"/>
        <end position="135"/>
    </location>
</feature>
<feature type="compositionally biased region" description="Polar residues" evidence="9">
    <location>
        <begin position="79"/>
        <end position="96"/>
    </location>
</feature>
<dbReference type="GO" id="GO:0005634">
    <property type="term" value="C:nucleus"/>
    <property type="evidence" value="ECO:0007669"/>
    <property type="project" value="UniProtKB-SubCell"/>
</dbReference>
<dbReference type="Proteomes" id="UP000015104">
    <property type="component" value="Unassembled WGS sequence"/>
</dbReference>
<evidence type="ECO:0000256" key="1">
    <source>
        <dbReference type="ARBA" id="ARBA00004123"/>
    </source>
</evidence>
<protein>
    <recommendedName>
        <fullName evidence="10">LIM zinc-binding domain-containing protein</fullName>
    </recommendedName>
</protein>
<feature type="compositionally biased region" description="Polar residues" evidence="9">
    <location>
        <begin position="113"/>
        <end position="130"/>
    </location>
</feature>
<dbReference type="AlphaFoldDB" id="T1KSG5"/>
<dbReference type="HOGENOM" id="CLU_054591_1_0_1"/>
<dbReference type="PROSITE" id="PS50023">
    <property type="entry name" value="LIM_DOMAIN_2"/>
    <property type="match status" value="2"/>
</dbReference>
<evidence type="ECO:0000256" key="7">
    <source>
        <dbReference type="ARBA" id="ARBA00023242"/>
    </source>
</evidence>
<sequence length="222" mass="24803">MPGTCPRCTKTVYFNEEKIAMGKSFHKSCFSCANKSCNRKLDSGNLTTHDNELYCKVCYARLFGPKGYNLSGFVTTDTAKNSNDSTNGSPSKQTVISPKLESKIEPKQDVNSKIENNGRSVNNTNISGNTSKRHSLTFDDRGNRIDICPRCNKKVYLAEKMMAGGKAWHKMTCFNCLECHKRLESTTLCEKDEEIYCKTCYAKKWGPSGYGHGIDAGSRKVE</sequence>
<dbReference type="GO" id="GO:0046872">
    <property type="term" value="F:metal ion binding"/>
    <property type="evidence" value="ECO:0007669"/>
    <property type="project" value="UniProtKB-KW"/>
</dbReference>
<keyword evidence="5 8" id="KW-0862">Zinc</keyword>
<dbReference type="KEGG" id="tut:107366829"/>
<evidence type="ECO:0000256" key="6">
    <source>
        <dbReference type="ARBA" id="ARBA00023038"/>
    </source>
</evidence>